<protein>
    <submittedName>
        <fullName evidence="2">Uncharacterized protein</fullName>
    </submittedName>
</protein>
<evidence type="ECO:0000256" key="1">
    <source>
        <dbReference type="SAM" id="MobiDB-lite"/>
    </source>
</evidence>
<feature type="compositionally biased region" description="Basic and acidic residues" evidence="1">
    <location>
        <begin position="17"/>
        <end position="34"/>
    </location>
</feature>
<organism evidence="2 3">
    <name type="scientific">Dictyobacter alpinus</name>
    <dbReference type="NCBI Taxonomy" id="2014873"/>
    <lineage>
        <taxon>Bacteria</taxon>
        <taxon>Bacillati</taxon>
        <taxon>Chloroflexota</taxon>
        <taxon>Ktedonobacteria</taxon>
        <taxon>Ktedonobacterales</taxon>
        <taxon>Dictyobacteraceae</taxon>
        <taxon>Dictyobacter</taxon>
    </lineage>
</organism>
<evidence type="ECO:0000313" key="3">
    <source>
        <dbReference type="Proteomes" id="UP000287171"/>
    </source>
</evidence>
<dbReference type="AlphaFoldDB" id="A0A402BFY4"/>
<dbReference type="Proteomes" id="UP000287171">
    <property type="component" value="Unassembled WGS sequence"/>
</dbReference>
<sequence length="86" mass="9317">MSEPQKKAKTHHISKHAQQDQRRQEMADTDDKVTMPDTGDEGDAVSQDSLYDASGAATGGGVDLSTHLDKKSQKELSKHIHQGTSS</sequence>
<dbReference type="OrthoDB" id="9982757at2"/>
<keyword evidence="3" id="KW-1185">Reference proteome</keyword>
<accession>A0A402BFY4</accession>
<feature type="region of interest" description="Disordered" evidence="1">
    <location>
        <begin position="1"/>
        <end position="86"/>
    </location>
</feature>
<gene>
    <name evidence="2" type="ORF">KDA_57400</name>
</gene>
<dbReference type="EMBL" id="BIFT01000002">
    <property type="protein sequence ID" value="GCE30256.1"/>
    <property type="molecule type" value="Genomic_DNA"/>
</dbReference>
<feature type="compositionally biased region" description="Basic and acidic residues" evidence="1">
    <location>
        <begin position="66"/>
        <end position="78"/>
    </location>
</feature>
<dbReference type="RefSeq" id="WP_126630400.1">
    <property type="nucleotide sequence ID" value="NZ_BIFT01000002.1"/>
</dbReference>
<reference evidence="3" key="1">
    <citation type="submission" date="2018-12" db="EMBL/GenBank/DDBJ databases">
        <title>Tengunoibacter tsumagoiensis gen. nov., sp. nov., Dictyobacter kobayashii sp. nov., D. alpinus sp. nov., and D. joshuensis sp. nov. and description of Dictyobacteraceae fam. nov. within the order Ktedonobacterales isolated from Tengu-no-mugimeshi.</title>
        <authorList>
            <person name="Wang C.M."/>
            <person name="Zheng Y."/>
            <person name="Sakai Y."/>
            <person name="Toyoda A."/>
            <person name="Minakuchi Y."/>
            <person name="Abe K."/>
            <person name="Yokota A."/>
            <person name="Yabe S."/>
        </authorList>
    </citation>
    <scope>NUCLEOTIDE SEQUENCE [LARGE SCALE GENOMIC DNA]</scope>
    <source>
        <strain evidence="3">Uno16</strain>
    </source>
</reference>
<comment type="caution">
    <text evidence="2">The sequence shown here is derived from an EMBL/GenBank/DDBJ whole genome shotgun (WGS) entry which is preliminary data.</text>
</comment>
<evidence type="ECO:0000313" key="2">
    <source>
        <dbReference type="EMBL" id="GCE30256.1"/>
    </source>
</evidence>
<name>A0A402BFY4_9CHLR</name>
<proteinExistence type="predicted"/>